<comment type="similarity">
    <text evidence="4">Belongs to the cyclic nucleotide phosphodiesterase class-III family.</text>
</comment>
<reference evidence="6 7" key="1">
    <citation type="submission" date="2018-06" db="EMBL/GenBank/DDBJ databases">
        <authorList>
            <consortium name="Pathogen Informatics"/>
            <person name="Doyle S."/>
        </authorList>
    </citation>
    <scope>NUCLEOTIDE SEQUENCE [LARGE SCALE GENOMIC DNA]</scope>
    <source>
        <strain evidence="6 7">NCTC13316</strain>
    </source>
</reference>
<protein>
    <submittedName>
        <fullName evidence="6">3',5'-cyclic adenosine monophosphate phosphodiesterase CpdA</fullName>
        <ecNumber evidence="6">3.1.4.17</ecNumber>
    </submittedName>
</protein>
<name>A0A378JM27_9GAMM</name>
<feature type="domain" description="Calcineurin-like phosphoesterase" evidence="5">
    <location>
        <begin position="12"/>
        <end position="203"/>
    </location>
</feature>
<dbReference type="InterPro" id="IPR050884">
    <property type="entry name" value="CNP_phosphodiesterase-III"/>
</dbReference>
<evidence type="ECO:0000313" key="7">
    <source>
        <dbReference type="Proteomes" id="UP000254794"/>
    </source>
</evidence>
<dbReference type="SUPFAM" id="SSF56300">
    <property type="entry name" value="Metallo-dependent phosphatases"/>
    <property type="match status" value="1"/>
</dbReference>
<keyword evidence="2 6" id="KW-0378">Hydrolase</keyword>
<proteinExistence type="inferred from homology"/>
<dbReference type="GO" id="GO:0004114">
    <property type="term" value="F:3',5'-cyclic-nucleotide phosphodiesterase activity"/>
    <property type="evidence" value="ECO:0007669"/>
    <property type="project" value="UniProtKB-EC"/>
</dbReference>
<dbReference type="InterPro" id="IPR004843">
    <property type="entry name" value="Calcineurin-like_PHP"/>
</dbReference>
<evidence type="ECO:0000256" key="1">
    <source>
        <dbReference type="ARBA" id="ARBA00022723"/>
    </source>
</evidence>
<dbReference type="Pfam" id="PF00149">
    <property type="entry name" value="Metallophos"/>
    <property type="match status" value="1"/>
</dbReference>
<dbReference type="Gene3D" id="3.60.21.10">
    <property type="match status" value="1"/>
</dbReference>
<dbReference type="AlphaFoldDB" id="A0A378JM27"/>
<keyword evidence="1" id="KW-0479">Metal-binding</keyword>
<evidence type="ECO:0000259" key="5">
    <source>
        <dbReference type="Pfam" id="PF00149"/>
    </source>
</evidence>
<dbReference type="InterPro" id="IPR029052">
    <property type="entry name" value="Metallo-depent_PP-like"/>
</dbReference>
<gene>
    <name evidence="6" type="primary">cpdA</name>
    <name evidence="6" type="ORF">NCTC13316_02509</name>
</gene>
<dbReference type="OrthoDB" id="9784378at2"/>
<dbReference type="Proteomes" id="UP000254794">
    <property type="component" value="Unassembled WGS sequence"/>
</dbReference>
<organism evidence="6 7">
    <name type="scientific">Legionella busanensis</name>
    <dbReference type="NCBI Taxonomy" id="190655"/>
    <lineage>
        <taxon>Bacteria</taxon>
        <taxon>Pseudomonadati</taxon>
        <taxon>Pseudomonadota</taxon>
        <taxon>Gammaproteobacteria</taxon>
        <taxon>Legionellales</taxon>
        <taxon>Legionellaceae</taxon>
        <taxon>Legionella</taxon>
    </lineage>
</organism>
<evidence type="ECO:0000256" key="4">
    <source>
        <dbReference type="ARBA" id="ARBA00025742"/>
    </source>
</evidence>
<keyword evidence="3" id="KW-0408">Iron</keyword>
<evidence type="ECO:0000256" key="2">
    <source>
        <dbReference type="ARBA" id="ARBA00022801"/>
    </source>
</evidence>
<dbReference type="RefSeq" id="WP_115331959.1">
    <property type="nucleotide sequence ID" value="NZ_CAAAHP010000006.1"/>
</dbReference>
<accession>A0A378JM27</accession>
<dbReference type="EMBL" id="UGOD01000001">
    <property type="protein sequence ID" value="STX52396.1"/>
    <property type="molecule type" value="Genomic_DNA"/>
</dbReference>
<dbReference type="PANTHER" id="PTHR42988">
    <property type="entry name" value="PHOSPHOHYDROLASE"/>
    <property type="match status" value="1"/>
</dbReference>
<dbReference type="GO" id="GO:0046872">
    <property type="term" value="F:metal ion binding"/>
    <property type="evidence" value="ECO:0007669"/>
    <property type="project" value="UniProtKB-KW"/>
</dbReference>
<dbReference type="EC" id="3.1.4.17" evidence="6"/>
<keyword evidence="7" id="KW-1185">Reference proteome</keyword>
<evidence type="ECO:0000313" key="6">
    <source>
        <dbReference type="EMBL" id="STX52396.1"/>
    </source>
</evidence>
<dbReference type="PANTHER" id="PTHR42988:SF2">
    <property type="entry name" value="CYCLIC NUCLEOTIDE PHOSPHODIESTERASE CBUA0032-RELATED"/>
    <property type="match status" value="1"/>
</dbReference>
<sequence>MNNRFLTKTNLKLLQITDLHLFASNDKRIFGIDSNNRFKQVITHIKQHELHDTDAIILTGDLSQDETRESYQHILMAFKEFKIPVYWIPGNHDNLLLMQSVFASSSILQYKRVLNCKYWHFIFLNTAIPSQGVGYLNEEELFIITEEIKKLEEPKKIALIMHHHPAYINTPLMDQYGLKNQSQFWQKLINSPVQLIICGHVHGHYSFEYQNITIECAPATCFQIKKGAIDLKIENLIGYKCHIFKDKTYQSVPVLWAAN</sequence>
<evidence type="ECO:0000256" key="3">
    <source>
        <dbReference type="ARBA" id="ARBA00023004"/>
    </source>
</evidence>